<keyword evidence="3" id="KW-1133">Transmembrane helix</keyword>
<dbReference type="PANTHER" id="PTHR37042:SF4">
    <property type="entry name" value="OUTER MEMBRANE PROTEIN RV1973"/>
    <property type="match status" value="1"/>
</dbReference>
<reference evidence="4 5" key="1">
    <citation type="submission" date="2020-08" db="EMBL/GenBank/DDBJ databases">
        <title>Sequencing the genomes of 1000 actinobacteria strains.</title>
        <authorList>
            <person name="Klenk H.-P."/>
        </authorList>
    </citation>
    <scope>NUCLEOTIDE SEQUENCE [LARGE SCALE GENOMIC DNA]</scope>
    <source>
        <strain evidence="4 5">DSM 44230</strain>
    </source>
</reference>
<accession>A0A7W7C4L3</accession>
<dbReference type="Proteomes" id="UP000533598">
    <property type="component" value="Unassembled WGS sequence"/>
</dbReference>
<organism evidence="4 5">
    <name type="scientific">Crossiella cryophila</name>
    <dbReference type="NCBI Taxonomy" id="43355"/>
    <lineage>
        <taxon>Bacteria</taxon>
        <taxon>Bacillati</taxon>
        <taxon>Actinomycetota</taxon>
        <taxon>Actinomycetes</taxon>
        <taxon>Pseudonocardiales</taxon>
        <taxon>Pseudonocardiaceae</taxon>
        <taxon>Crossiella</taxon>
    </lineage>
</organism>
<evidence type="ECO:0000313" key="4">
    <source>
        <dbReference type="EMBL" id="MBB4674370.1"/>
    </source>
</evidence>
<evidence type="ECO:0000256" key="3">
    <source>
        <dbReference type="SAM" id="Phobius"/>
    </source>
</evidence>
<gene>
    <name evidence="4" type="ORF">HNR67_000488</name>
</gene>
<keyword evidence="3" id="KW-0812">Transmembrane</keyword>
<keyword evidence="5" id="KW-1185">Reference proteome</keyword>
<name>A0A7W7C4L3_9PSEU</name>
<evidence type="ECO:0000256" key="2">
    <source>
        <dbReference type="ARBA" id="ARBA00023136"/>
    </source>
</evidence>
<proteinExistence type="predicted"/>
<dbReference type="PANTHER" id="PTHR37042">
    <property type="entry name" value="OUTER MEMBRANE PROTEIN RV1973"/>
    <property type="match status" value="1"/>
</dbReference>
<protein>
    <submittedName>
        <fullName evidence="4">Mce-associated membrane protein</fullName>
    </submittedName>
</protein>
<feature type="transmembrane region" description="Helical" evidence="3">
    <location>
        <begin position="22"/>
        <end position="43"/>
    </location>
</feature>
<sequence length="187" mass="20319">MTDRSTTDLSTDPPQGADPRRVLVLGATVLVVLATLFAGWYGVSWAVAGSDDGLDFARERDEVVLVGQQHVINLLHQDYRKYDEIFEQLKSATTSPLSEALAADKEATKKYLNDRKLVTTAKARESALTELDLRAGKAKMLAIVELTGKSGEEQPQVSTGRVAVELTRTPDGWRLSALDAVRPAPAV</sequence>
<comment type="subcellular location">
    <subcellularLocation>
        <location evidence="1">Membrane</location>
    </subcellularLocation>
</comment>
<dbReference type="RefSeq" id="WP_185000473.1">
    <property type="nucleotide sequence ID" value="NZ_BAAAUI010000003.1"/>
</dbReference>
<dbReference type="GO" id="GO:0016020">
    <property type="term" value="C:membrane"/>
    <property type="evidence" value="ECO:0007669"/>
    <property type="project" value="UniProtKB-SubCell"/>
</dbReference>
<keyword evidence="2 3" id="KW-0472">Membrane</keyword>
<dbReference type="AlphaFoldDB" id="A0A7W7C4L3"/>
<comment type="caution">
    <text evidence="4">The sequence shown here is derived from an EMBL/GenBank/DDBJ whole genome shotgun (WGS) entry which is preliminary data.</text>
</comment>
<dbReference type="EMBL" id="JACHMH010000001">
    <property type="protein sequence ID" value="MBB4674370.1"/>
    <property type="molecule type" value="Genomic_DNA"/>
</dbReference>
<evidence type="ECO:0000313" key="5">
    <source>
        <dbReference type="Proteomes" id="UP000533598"/>
    </source>
</evidence>
<evidence type="ECO:0000256" key="1">
    <source>
        <dbReference type="ARBA" id="ARBA00004370"/>
    </source>
</evidence>